<dbReference type="SUPFAM" id="SSF81665">
    <property type="entry name" value="Calcium ATPase, transmembrane domain M"/>
    <property type="match status" value="1"/>
</dbReference>
<feature type="transmembrane region" description="Helical" evidence="11">
    <location>
        <begin position="347"/>
        <end position="371"/>
    </location>
</feature>
<comment type="subcellular location">
    <subcellularLocation>
        <location evidence="11">Cell membrane</location>
    </subcellularLocation>
    <subcellularLocation>
        <location evidence="1">Membrane</location>
        <topology evidence="1">Multi-pass membrane protein</topology>
    </subcellularLocation>
</comment>
<dbReference type="InterPro" id="IPR023299">
    <property type="entry name" value="ATPase_P-typ_cyto_dom_N"/>
</dbReference>
<keyword evidence="11" id="KW-1003">Cell membrane</keyword>
<keyword evidence="4 11" id="KW-0812">Transmembrane</keyword>
<evidence type="ECO:0000256" key="3">
    <source>
        <dbReference type="ARBA" id="ARBA00022539"/>
    </source>
</evidence>
<dbReference type="InterPro" id="IPR027256">
    <property type="entry name" value="P-typ_ATPase_IB"/>
</dbReference>
<feature type="transmembrane region" description="Helical" evidence="11">
    <location>
        <begin position="160"/>
        <end position="177"/>
    </location>
</feature>
<evidence type="ECO:0000256" key="1">
    <source>
        <dbReference type="ARBA" id="ARBA00004141"/>
    </source>
</evidence>
<evidence type="ECO:0000256" key="10">
    <source>
        <dbReference type="ARBA" id="ARBA00049338"/>
    </source>
</evidence>
<feature type="transmembrane region" description="Helical" evidence="11">
    <location>
        <begin position="97"/>
        <end position="117"/>
    </location>
</feature>
<dbReference type="SFLD" id="SFLDG00002">
    <property type="entry name" value="C1.7:_P-type_atpase_like"/>
    <property type="match status" value="1"/>
</dbReference>
<comment type="similarity">
    <text evidence="2 11">Belongs to the cation transport ATPase (P-type) (TC 3.A.3) family. Type IB subfamily.</text>
</comment>
<dbReference type="InterPro" id="IPR001757">
    <property type="entry name" value="P_typ_ATPase"/>
</dbReference>
<dbReference type="GO" id="GO:0016887">
    <property type="term" value="F:ATP hydrolysis activity"/>
    <property type="evidence" value="ECO:0007669"/>
    <property type="project" value="InterPro"/>
</dbReference>
<dbReference type="InterPro" id="IPR023214">
    <property type="entry name" value="HAD_sf"/>
</dbReference>
<dbReference type="Pfam" id="PF00122">
    <property type="entry name" value="E1-E2_ATPase"/>
    <property type="match status" value="1"/>
</dbReference>
<dbReference type="EMBL" id="DVMR01000021">
    <property type="protein sequence ID" value="HIU43046.1"/>
    <property type="molecule type" value="Genomic_DNA"/>
</dbReference>
<dbReference type="InterPro" id="IPR018303">
    <property type="entry name" value="ATPase_P-typ_P_site"/>
</dbReference>
<keyword evidence="5 11" id="KW-0479">Metal-binding</keyword>
<keyword evidence="11" id="KW-0547">Nucleotide-binding</keyword>
<evidence type="ECO:0000259" key="12">
    <source>
        <dbReference type="Pfam" id="PF00122"/>
    </source>
</evidence>
<feature type="transmembrane region" description="Helical" evidence="11">
    <location>
        <begin position="652"/>
        <end position="671"/>
    </location>
</feature>
<dbReference type="Pfam" id="PF00702">
    <property type="entry name" value="Hydrolase"/>
    <property type="match status" value="1"/>
</dbReference>
<proteinExistence type="inferred from homology"/>
<dbReference type="CDD" id="cd02079">
    <property type="entry name" value="P-type_ATPase_HM"/>
    <property type="match status" value="1"/>
</dbReference>
<dbReference type="InterPro" id="IPR059000">
    <property type="entry name" value="ATPase_P-type_domA"/>
</dbReference>
<dbReference type="AlphaFoldDB" id="A0A9D1LL99"/>
<dbReference type="InterPro" id="IPR044492">
    <property type="entry name" value="P_typ_ATPase_HD_dom"/>
</dbReference>
<evidence type="ECO:0000256" key="5">
    <source>
        <dbReference type="ARBA" id="ARBA00022723"/>
    </source>
</evidence>
<dbReference type="PANTHER" id="PTHR48085">
    <property type="entry name" value="CADMIUM/ZINC-TRANSPORTING ATPASE HMA2-RELATED"/>
    <property type="match status" value="1"/>
</dbReference>
<feature type="transmembrane region" description="Helical" evidence="11">
    <location>
        <begin position="69"/>
        <end position="85"/>
    </location>
</feature>
<dbReference type="SFLD" id="SFLDS00003">
    <property type="entry name" value="Haloacid_Dehalogenase"/>
    <property type="match status" value="1"/>
</dbReference>
<dbReference type="GO" id="GO:0005524">
    <property type="term" value="F:ATP binding"/>
    <property type="evidence" value="ECO:0007669"/>
    <property type="project" value="UniProtKB-UniRule"/>
</dbReference>
<dbReference type="NCBIfam" id="TIGR01512">
    <property type="entry name" value="ATPase-IB2_Cd"/>
    <property type="match status" value="1"/>
</dbReference>
<keyword evidence="3" id="KW-0104">Cadmium</keyword>
<dbReference type="GO" id="GO:0005886">
    <property type="term" value="C:plasma membrane"/>
    <property type="evidence" value="ECO:0007669"/>
    <property type="project" value="UniProtKB-SubCell"/>
</dbReference>
<gene>
    <name evidence="13" type="primary">cadA</name>
    <name evidence="13" type="ORF">IAB67_01970</name>
</gene>
<comment type="caution">
    <text evidence="13">The sequence shown here is derived from an EMBL/GenBank/DDBJ whole genome shotgun (WGS) entry which is preliminary data.</text>
</comment>
<dbReference type="Proteomes" id="UP000824073">
    <property type="component" value="Unassembled WGS sequence"/>
</dbReference>
<dbReference type="Gene3D" id="3.40.50.1000">
    <property type="entry name" value="HAD superfamily/HAD-like"/>
    <property type="match status" value="1"/>
</dbReference>
<feature type="transmembrane region" description="Helical" evidence="11">
    <location>
        <begin position="677"/>
        <end position="697"/>
    </location>
</feature>
<comment type="catalytic activity">
    <reaction evidence="10">
        <text>Cd(2+)(in) + ATP + H2O = Cd(2+)(out) + ADP + phosphate + H(+)</text>
        <dbReference type="Rhea" id="RHEA:12132"/>
        <dbReference type="ChEBI" id="CHEBI:15377"/>
        <dbReference type="ChEBI" id="CHEBI:15378"/>
        <dbReference type="ChEBI" id="CHEBI:30616"/>
        <dbReference type="ChEBI" id="CHEBI:43474"/>
        <dbReference type="ChEBI" id="CHEBI:48775"/>
        <dbReference type="ChEBI" id="CHEBI:456216"/>
        <dbReference type="EC" id="7.2.2.21"/>
    </reaction>
</comment>
<accession>A0A9D1LL99</accession>
<dbReference type="NCBIfam" id="TIGR01525">
    <property type="entry name" value="ATPase-IB_hvy"/>
    <property type="match status" value="1"/>
</dbReference>
<dbReference type="Gene3D" id="3.40.1110.10">
    <property type="entry name" value="Calcium-transporting ATPase, cytoplasmic domain N"/>
    <property type="match status" value="1"/>
</dbReference>
<evidence type="ECO:0000256" key="9">
    <source>
        <dbReference type="ARBA" id="ARBA00039103"/>
    </source>
</evidence>
<dbReference type="SUPFAM" id="SSF56784">
    <property type="entry name" value="HAD-like"/>
    <property type="match status" value="1"/>
</dbReference>
<keyword evidence="6" id="KW-1278">Translocase</keyword>
<keyword evidence="8 11" id="KW-0472">Membrane</keyword>
<dbReference type="NCBIfam" id="TIGR01511">
    <property type="entry name" value="ATPase-IB1_Cu"/>
    <property type="match status" value="1"/>
</dbReference>
<feature type="transmembrane region" description="Helical" evidence="11">
    <location>
        <begin position="129"/>
        <end position="148"/>
    </location>
</feature>
<evidence type="ECO:0000256" key="8">
    <source>
        <dbReference type="ARBA" id="ARBA00023136"/>
    </source>
</evidence>
<protein>
    <recommendedName>
        <fullName evidence="9">Cd(2+)-exporting ATPase</fullName>
        <ecNumber evidence="9">7.2.2.21</ecNumber>
    </recommendedName>
</protein>
<dbReference type="PROSITE" id="PS00154">
    <property type="entry name" value="ATPASE_E1_E2"/>
    <property type="match status" value="1"/>
</dbReference>
<evidence type="ECO:0000313" key="13">
    <source>
        <dbReference type="EMBL" id="HIU43046.1"/>
    </source>
</evidence>
<dbReference type="PANTHER" id="PTHR48085:SF5">
    <property type="entry name" value="CADMIUM_ZINC-TRANSPORTING ATPASE HMA4-RELATED"/>
    <property type="match status" value="1"/>
</dbReference>
<dbReference type="SUPFAM" id="SSF81653">
    <property type="entry name" value="Calcium ATPase, transduction domain A"/>
    <property type="match status" value="1"/>
</dbReference>
<feature type="transmembrane region" description="Helical" evidence="11">
    <location>
        <begin position="316"/>
        <end position="335"/>
    </location>
</feature>
<evidence type="ECO:0000256" key="6">
    <source>
        <dbReference type="ARBA" id="ARBA00022967"/>
    </source>
</evidence>
<reference evidence="13" key="2">
    <citation type="journal article" date="2021" name="PeerJ">
        <title>Extensive microbial diversity within the chicken gut microbiome revealed by metagenomics and culture.</title>
        <authorList>
            <person name="Gilroy R."/>
            <person name="Ravi A."/>
            <person name="Getino M."/>
            <person name="Pursley I."/>
            <person name="Horton D.L."/>
            <person name="Alikhan N.F."/>
            <person name="Baker D."/>
            <person name="Gharbi K."/>
            <person name="Hall N."/>
            <person name="Watson M."/>
            <person name="Adriaenssens E.M."/>
            <person name="Foster-Nyarko E."/>
            <person name="Jarju S."/>
            <person name="Secka A."/>
            <person name="Antonio M."/>
            <person name="Oren A."/>
            <person name="Chaudhuri R.R."/>
            <person name="La Ragione R."/>
            <person name="Hildebrand F."/>
            <person name="Pallen M.J."/>
        </authorList>
    </citation>
    <scope>NUCLEOTIDE SEQUENCE</scope>
    <source>
        <strain evidence="13">CHK191-8634</strain>
    </source>
</reference>
<dbReference type="SFLD" id="SFLDF00027">
    <property type="entry name" value="p-type_atpase"/>
    <property type="match status" value="1"/>
</dbReference>
<dbReference type="InterPro" id="IPR051014">
    <property type="entry name" value="Cation_Transport_ATPase_IB"/>
</dbReference>
<dbReference type="PRINTS" id="PR00119">
    <property type="entry name" value="CATATPASE"/>
</dbReference>
<evidence type="ECO:0000256" key="4">
    <source>
        <dbReference type="ARBA" id="ARBA00022692"/>
    </source>
</evidence>
<dbReference type="GO" id="GO:0008551">
    <property type="term" value="F:P-type cadmium transporter activity"/>
    <property type="evidence" value="ECO:0007669"/>
    <property type="project" value="UniProtKB-EC"/>
</dbReference>
<organism evidence="13 14">
    <name type="scientific">Candidatus Ventrousia excrementavium</name>
    <dbReference type="NCBI Taxonomy" id="2840961"/>
    <lineage>
        <taxon>Bacteria</taxon>
        <taxon>Bacillati</taxon>
        <taxon>Bacillota</taxon>
        <taxon>Clostridia</taxon>
        <taxon>Eubacteriales</taxon>
        <taxon>Clostridiaceae</taxon>
        <taxon>Clostridiaceae incertae sedis</taxon>
        <taxon>Candidatus Ventrousia</taxon>
    </lineage>
</organism>
<dbReference type="InterPro" id="IPR023298">
    <property type="entry name" value="ATPase_P-typ_TM_dom_sf"/>
</dbReference>
<name>A0A9D1LL99_9CLOT</name>
<evidence type="ECO:0000313" key="14">
    <source>
        <dbReference type="Proteomes" id="UP000824073"/>
    </source>
</evidence>
<evidence type="ECO:0000256" key="2">
    <source>
        <dbReference type="ARBA" id="ARBA00006024"/>
    </source>
</evidence>
<sequence length="703" mass="73759">MSSKPYDPDQTCSCGHHHEHHHHDEACGCGHEHHHHHHSEACSCGHAHEHGAGCSCGVDHSALSPRRQVVYMCVSLAALIISFLNPAERLGIELLHWLNPAWIAVILCGIPIFKGAWHGLRVEKKINSAVLISVAMTASVVLEFLSLAGVDLGGGHDESYLFAAGEIALLMALGEFLEDLTVRRSRAGIERLVALSPTTARRLGPDGTTEEVEVTALAIGDSVLVQPNSIIPADGVIASGMTSVNQAAMTGESLPVDKAPGDEVFAGTQNLSGALTVTVTKKAGDMAISKLTALVEEAEGKKAPISRVADRWASKIVPAAVVLSIAVGLFAFFVLHVSVPMAIVRGVTILVVFCPCALALATPTAVAAGLGNAASRGLLIKSGAALEEAAKVDLFAFDKTGTLTEGRLAVDGLCAFGMDETELLRLAGAAEKHSEHPIARAVVDCAAQRVEVPEPGQTDSLMGVGVRADVDGRQVLICKWDEEKLAPTPDQKARAEQWLQQGKTLCAVVVDGRLAGLLAVSDVLRPEAREAVSALRSLGVSSVMLTGDNGATAARIADAVGLSHYEHSLMPDQKLEKIEQMRREGHHVCMVGDGVNDAPALATADCSVAMGALGSDVAVETASVALMSSDIRRLPGFIALSRRVMTTIRANIALSIGVNILAVILSTVGTLTPVTGALVHNASSILVVLNSSVLLTVRDKWVR</sequence>
<dbReference type="EC" id="7.2.2.21" evidence="9"/>
<reference evidence="13" key="1">
    <citation type="submission" date="2020-10" db="EMBL/GenBank/DDBJ databases">
        <authorList>
            <person name="Gilroy R."/>
        </authorList>
    </citation>
    <scope>NUCLEOTIDE SEQUENCE</scope>
    <source>
        <strain evidence="13">CHK191-8634</strain>
    </source>
</reference>
<keyword evidence="11" id="KW-0067">ATP-binding</keyword>
<dbReference type="GO" id="GO:0046872">
    <property type="term" value="F:metal ion binding"/>
    <property type="evidence" value="ECO:0007669"/>
    <property type="project" value="UniProtKB-KW"/>
</dbReference>
<dbReference type="InterPro" id="IPR036412">
    <property type="entry name" value="HAD-like_sf"/>
</dbReference>
<feature type="domain" description="P-type ATPase A" evidence="12">
    <location>
        <begin position="195"/>
        <end position="296"/>
    </location>
</feature>
<evidence type="ECO:0000256" key="11">
    <source>
        <dbReference type="RuleBase" id="RU362081"/>
    </source>
</evidence>
<dbReference type="Gene3D" id="2.70.150.10">
    <property type="entry name" value="Calcium-transporting ATPase, cytoplasmic transduction domain A"/>
    <property type="match status" value="1"/>
</dbReference>
<evidence type="ECO:0000256" key="7">
    <source>
        <dbReference type="ARBA" id="ARBA00022989"/>
    </source>
</evidence>
<dbReference type="InterPro" id="IPR008250">
    <property type="entry name" value="ATPase_P-typ_transduc_dom_A_sf"/>
</dbReference>
<keyword evidence="7 11" id="KW-1133">Transmembrane helix</keyword>
<dbReference type="NCBIfam" id="TIGR01494">
    <property type="entry name" value="ATPase_P-type"/>
    <property type="match status" value="1"/>
</dbReference>